<dbReference type="Gene3D" id="1.20.5.930">
    <property type="entry name" value="Bicelle-embedded integrin alpha(iib) transmembrane segment"/>
    <property type="match status" value="1"/>
</dbReference>
<dbReference type="PROSITE" id="PS51470">
    <property type="entry name" value="FG_GAP"/>
    <property type="match status" value="4"/>
</dbReference>
<feature type="chain" id="PRO_5043105497" evidence="14">
    <location>
        <begin position="19"/>
        <end position="1197"/>
    </location>
</feature>
<dbReference type="InterPro" id="IPR018184">
    <property type="entry name" value="Integrin_alpha_C_CS"/>
</dbReference>
<keyword evidence="11 14" id="KW-0675">Receptor</keyword>
<evidence type="ECO:0000313" key="19">
    <source>
        <dbReference type="EMBL" id="GMT18592.1"/>
    </source>
</evidence>
<evidence type="ECO:0000256" key="8">
    <source>
        <dbReference type="ARBA" id="ARBA00023037"/>
    </source>
</evidence>
<keyword evidence="3 14" id="KW-0812">Transmembrane</keyword>
<keyword evidence="12" id="KW-0325">Glycoprotein</keyword>
<keyword evidence="5" id="KW-0677">Repeat</keyword>
<gene>
    <name evidence="19" type="ORF">PFISCL1PPCAC_9889</name>
</gene>
<dbReference type="Pfam" id="PF20806">
    <property type="entry name" value="Integrin_A_Ig_3"/>
    <property type="match status" value="1"/>
</dbReference>
<dbReference type="SUPFAM" id="SSF69179">
    <property type="entry name" value="Integrin domains"/>
    <property type="match status" value="3"/>
</dbReference>
<dbReference type="GO" id="GO:0098609">
    <property type="term" value="P:cell-cell adhesion"/>
    <property type="evidence" value="ECO:0007669"/>
    <property type="project" value="TreeGrafter"/>
</dbReference>
<keyword evidence="20" id="KW-1185">Reference proteome</keyword>
<dbReference type="InterPro" id="IPR013649">
    <property type="entry name" value="Integrin_alpha_Ig-like_1"/>
</dbReference>
<keyword evidence="9 14" id="KW-0472">Membrane</keyword>
<feature type="repeat" description="FG-GAP" evidence="13">
    <location>
        <begin position="355"/>
        <end position="414"/>
    </location>
</feature>
<evidence type="ECO:0000256" key="9">
    <source>
        <dbReference type="ARBA" id="ARBA00023136"/>
    </source>
</evidence>
<dbReference type="InterPro" id="IPR048285">
    <property type="entry name" value="Integrin_alpha_Ig-like_2"/>
</dbReference>
<dbReference type="InterPro" id="IPR000413">
    <property type="entry name" value="Integrin_alpha"/>
</dbReference>
<dbReference type="GO" id="GO:0033627">
    <property type="term" value="P:cell adhesion mediated by integrin"/>
    <property type="evidence" value="ECO:0007669"/>
    <property type="project" value="TreeGrafter"/>
</dbReference>
<comment type="similarity">
    <text evidence="2 14">Belongs to the integrin alpha chain family.</text>
</comment>
<dbReference type="SMART" id="SM00191">
    <property type="entry name" value="Int_alpha"/>
    <property type="match status" value="5"/>
</dbReference>
<dbReference type="GO" id="GO:0007160">
    <property type="term" value="P:cell-matrix adhesion"/>
    <property type="evidence" value="ECO:0007669"/>
    <property type="project" value="TreeGrafter"/>
</dbReference>
<evidence type="ECO:0000256" key="5">
    <source>
        <dbReference type="ARBA" id="ARBA00022737"/>
    </source>
</evidence>
<keyword evidence="4 14" id="KW-0732">Signal</keyword>
<keyword evidence="6 14" id="KW-0130">Cell adhesion</keyword>
<evidence type="ECO:0000256" key="14">
    <source>
        <dbReference type="RuleBase" id="RU003762"/>
    </source>
</evidence>
<feature type="repeat" description="FG-GAP" evidence="13">
    <location>
        <begin position="283"/>
        <end position="354"/>
    </location>
</feature>
<dbReference type="Pfam" id="PF20805">
    <property type="entry name" value="Integrin_A_Ig_2"/>
    <property type="match status" value="1"/>
</dbReference>
<dbReference type="Proteomes" id="UP001432322">
    <property type="component" value="Unassembled WGS sequence"/>
</dbReference>
<keyword evidence="8 14" id="KW-0401">Integrin</keyword>
<organism evidence="19 20">
    <name type="scientific">Pristionchus fissidentatus</name>
    <dbReference type="NCBI Taxonomy" id="1538716"/>
    <lineage>
        <taxon>Eukaryota</taxon>
        <taxon>Metazoa</taxon>
        <taxon>Ecdysozoa</taxon>
        <taxon>Nematoda</taxon>
        <taxon>Chromadorea</taxon>
        <taxon>Rhabditida</taxon>
        <taxon>Rhabditina</taxon>
        <taxon>Diplogasteromorpha</taxon>
        <taxon>Diplogasteroidea</taxon>
        <taxon>Neodiplogasteridae</taxon>
        <taxon>Pristionchus</taxon>
    </lineage>
</organism>
<keyword evidence="7 14" id="KW-1133">Transmembrane helix</keyword>
<evidence type="ECO:0000256" key="2">
    <source>
        <dbReference type="ARBA" id="ARBA00008054"/>
    </source>
</evidence>
<dbReference type="Gene3D" id="2.60.40.1510">
    <property type="entry name" value="ntegrin, alpha v. Chain A, domain 3"/>
    <property type="match status" value="1"/>
</dbReference>
<keyword evidence="10" id="KW-1015">Disulfide bond</keyword>
<dbReference type="PANTHER" id="PTHR23220">
    <property type="entry name" value="INTEGRIN ALPHA"/>
    <property type="match status" value="1"/>
</dbReference>
<dbReference type="InterPro" id="IPR028994">
    <property type="entry name" value="Integrin_alpha_N"/>
</dbReference>
<dbReference type="AlphaFoldDB" id="A0AAV5VFT6"/>
<evidence type="ECO:0000256" key="4">
    <source>
        <dbReference type="ARBA" id="ARBA00022729"/>
    </source>
</evidence>
<dbReference type="InterPro" id="IPR048286">
    <property type="entry name" value="Integrin_alpha_Ig-like_3"/>
</dbReference>
<reference evidence="19" key="1">
    <citation type="submission" date="2023-10" db="EMBL/GenBank/DDBJ databases">
        <title>Genome assembly of Pristionchus species.</title>
        <authorList>
            <person name="Yoshida K."/>
            <person name="Sommer R.J."/>
        </authorList>
    </citation>
    <scope>NUCLEOTIDE SEQUENCE</scope>
    <source>
        <strain evidence="19">RS5133</strain>
    </source>
</reference>
<feature type="signal peptide" evidence="14">
    <location>
        <begin position="1"/>
        <end position="18"/>
    </location>
</feature>
<evidence type="ECO:0000256" key="1">
    <source>
        <dbReference type="ARBA" id="ARBA00004479"/>
    </source>
</evidence>
<feature type="repeat" description="FG-GAP" evidence="13">
    <location>
        <begin position="418"/>
        <end position="480"/>
    </location>
</feature>
<dbReference type="GO" id="GO:0048513">
    <property type="term" value="P:animal organ development"/>
    <property type="evidence" value="ECO:0007669"/>
    <property type="project" value="UniProtKB-ARBA"/>
</dbReference>
<dbReference type="InterPro" id="IPR013519">
    <property type="entry name" value="Int_alpha_beta-p"/>
</dbReference>
<evidence type="ECO:0000259" key="18">
    <source>
        <dbReference type="Pfam" id="PF20806"/>
    </source>
</evidence>
<evidence type="ECO:0000256" key="3">
    <source>
        <dbReference type="ARBA" id="ARBA00022692"/>
    </source>
</evidence>
<feature type="compositionally biased region" description="Basic and acidic residues" evidence="15">
    <location>
        <begin position="988"/>
        <end position="997"/>
    </location>
</feature>
<dbReference type="Gene3D" id="2.60.40.1460">
    <property type="entry name" value="Integrin domains. Chain A, domain 2"/>
    <property type="match status" value="1"/>
</dbReference>
<dbReference type="PANTHER" id="PTHR23220:SF133">
    <property type="entry name" value="INTEGRIN ALPHA-PS2"/>
    <property type="match status" value="1"/>
</dbReference>
<dbReference type="GO" id="GO:0007229">
    <property type="term" value="P:integrin-mediated signaling pathway"/>
    <property type="evidence" value="ECO:0007669"/>
    <property type="project" value="UniProtKB-KW"/>
</dbReference>
<feature type="domain" description="Integrin alpha first immunoglubulin-like" evidence="16">
    <location>
        <begin position="465"/>
        <end position="636"/>
    </location>
</feature>
<dbReference type="Pfam" id="PF01839">
    <property type="entry name" value="FG-GAP"/>
    <property type="match status" value="3"/>
</dbReference>
<dbReference type="GO" id="GO:0005178">
    <property type="term" value="F:integrin binding"/>
    <property type="evidence" value="ECO:0007669"/>
    <property type="project" value="TreeGrafter"/>
</dbReference>
<dbReference type="SUPFAM" id="SSF69318">
    <property type="entry name" value="Integrin alpha N-terminal domain"/>
    <property type="match status" value="1"/>
</dbReference>
<feature type="transmembrane region" description="Helical" evidence="14">
    <location>
        <begin position="1126"/>
        <end position="1148"/>
    </location>
</feature>
<comment type="subcellular location">
    <subcellularLocation>
        <location evidence="1 14">Membrane</location>
        <topology evidence="1 14">Single-pass type I membrane protein</topology>
    </subcellularLocation>
</comment>
<dbReference type="GO" id="GO:0008305">
    <property type="term" value="C:integrin complex"/>
    <property type="evidence" value="ECO:0007669"/>
    <property type="project" value="InterPro"/>
</dbReference>
<evidence type="ECO:0000313" key="20">
    <source>
        <dbReference type="Proteomes" id="UP001432322"/>
    </source>
</evidence>
<evidence type="ECO:0000256" key="10">
    <source>
        <dbReference type="ARBA" id="ARBA00023157"/>
    </source>
</evidence>
<evidence type="ECO:0000256" key="6">
    <source>
        <dbReference type="ARBA" id="ARBA00022889"/>
    </source>
</evidence>
<name>A0AAV5VFT6_9BILA</name>
<dbReference type="GO" id="GO:0009897">
    <property type="term" value="C:external side of plasma membrane"/>
    <property type="evidence" value="ECO:0007669"/>
    <property type="project" value="TreeGrafter"/>
</dbReference>
<feature type="repeat" description="FG-GAP" evidence="13">
    <location>
        <begin position="225"/>
        <end position="282"/>
    </location>
</feature>
<feature type="region of interest" description="Disordered" evidence="15">
    <location>
        <begin position="911"/>
        <end position="1005"/>
    </location>
</feature>
<evidence type="ECO:0000256" key="13">
    <source>
        <dbReference type="PROSITE-ProRule" id="PRU00803"/>
    </source>
</evidence>
<feature type="compositionally biased region" description="Basic residues" evidence="15">
    <location>
        <begin position="971"/>
        <end position="986"/>
    </location>
</feature>
<dbReference type="Gene3D" id="2.130.10.130">
    <property type="entry name" value="Integrin alpha, N-terminal"/>
    <property type="match status" value="1"/>
</dbReference>
<dbReference type="Gene3D" id="2.60.40.1530">
    <property type="entry name" value="ntegrin, alpha v. Chain A, domain 4"/>
    <property type="match status" value="1"/>
</dbReference>
<evidence type="ECO:0000256" key="7">
    <source>
        <dbReference type="ARBA" id="ARBA00022989"/>
    </source>
</evidence>
<feature type="non-terminal residue" evidence="19">
    <location>
        <position position="1"/>
    </location>
</feature>
<dbReference type="PROSITE" id="PS00242">
    <property type="entry name" value="INTEGRIN_ALPHA"/>
    <property type="match status" value="1"/>
</dbReference>
<feature type="domain" description="Integrin alpha third immunoglobulin-like" evidence="18">
    <location>
        <begin position="793"/>
        <end position="1113"/>
    </location>
</feature>
<dbReference type="EMBL" id="BTSY01000003">
    <property type="protein sequence ID" value="GMT18592.1"/>
    <property type="molecule type" value="Genomic_DNA"/>
</dbReference>
<evidence type="ECO:0000256" key="12">
    <source>
        <dbReference type="ARBA" id="ARBA00023180"/>
    </source>
</evidence>
<feature type="compositionally biased region" description="Basic and acidic residues" evidence="15">
    <location>
        <begin position="917"/>
        <end position="929"/>
    </location>
</feature>
<evidence type="ECO:0000256" key="11">
    <source>
        <dbReference type="ARBA" id="ARBA00023170"/>
    </source>
</evidence>
<sequence length="1197" mass="131691">LQVMFLWVVALLATVTHSFNIDTKNAVIHNRPNVKFGYALDFFYEAKGIPILAVGAPEAETQNPQLRGIRKAGAVYACSLADPATCREIFADSDLGNEKRLNGSRMIPIEDKSNQFFGATVSASRKHDKLMMCAPQYKYFFTKFEVIEPVGACFFLETGSAKATELSSCRQDNQKHGRHRLGYGQCGFSAGVPNEGDRSFIGAPGMFYWQGGIFSQANLNYTDRLNTTYSPKEYDHNMMGYSVATGDFNGDGKEDAVTGAPRGDGLTGKLILYTSALKHIINLTDTTSAPQTGQYCGHSIAVTDLNNDGRADIVTGCPFFTDYVTKVDAKTQERKAQYEVGKVLVYIQTAPGVFAKPVAIVGEEEWGRFGFSIAHAGDLNQDGYNDVVVGAPHGGRNKRGAVYILHGSKDGIREKPTQKIDGANVNSAINGFGFSVAGGVDVDANGIPDIAVGAVRSGSALVMLAKPVVTVTGRTELDRNSVVVDEQSCEVDSKLGKQACRSIKTCLKYEGKGDTPNDLEFTLTYNLDHLALAPRAHFIQKDISGDRTIKASAQSKTKDHPNVIERIVRLDKQREKCFTQKFFVSSTMRDRLSPIHYSVNYTYTGSPSGKLRGGKLEPALDTTVPLSFEGKLSIANNCGKDDLCVPNLAVTATADKEKFILGTKDNQLLLNVDIKNSGEDAFETKLFVDIPEGFEFGGVVVPEGKTPPSCSPTSDKPDELGHWTWECELGNPLPATKDSKVAIRLTANEQNPPTKEITVAARVNSTNPEDGGQESDNFFTMTIPVDYDNSLGLLGQTTPEQIDFITNNQTKTERFDDRDIGPLVSHMYQITNNGPSRMDVSVDIFWPSLTVEGNNLFYLITDPTLNTEDRGVCRVKQTNNVNPLNLRLTGEHIPTAPPVPVVDTHFAASAEVEEEDGVGRDRLEYEPHENVNGGGDNFEYTQNENARKRDPNDYEYIPDEYDDRADEKDNRRVKRQQQTLKRKMMTKKGGEGRRRDGVPPATPGMERARFADLKEAVNMSKAALGTVDYKGIISRASVDCNSLRCTHIECDLHDIEKGEFVLIQVYARVDLETLVAERNPGGDVSSLAVARVTNQKNRPDKQTMMTAVTTHLNAITTDSSSSGIPWWMYLLAILIGLLILALLILLLWRCGFFKRDRPPTAQAERLATNDPDARYADTKTRYAPVSQDPYDDRGAML</sequence>
<comment type="caution">
    <text evidence="19">The sequence shown here is derived from an EMBL/GenBank/DDBJ whole genome shotgun (WGS) entry which is preliminary data.</text>
</comment>
<evidence type="ECO:0000259" key="16">
    <source>
        <dbReference type="Pfam" id="PF08441"/>
    </source>
</evidence>
<protein>
    <submittedName>
        <fullName evidence="19">Uncharacterized protein</fullName>
    </submittedName>
</protein>
<dbReference type="InterPro" id="IPR013517">
    <property type="entry name" value="FG-GAP"/>
</dbReference>
<evidence type="ECO:0000259" key="17">
    <source>
        <dbReference type="Pfam" id="PF20805"/>
    </source>
</evidence>
<dbReference type="PRINTS" id="PR01185">
    <property type="entry name" value="INTEGRINA"/>
</dbReference>
<dbReference type="FunFam" id="1.20.5.930:FF:000001">
    <property type="entry name" value="Integrin subunit alpha V"/>
    <property type="match status" value="1"/>
</dbReference>
<accession>A0AAV5VFT6</accession>
<dbReference type="InterPro" id="IPR032695">
    <property type="entry name" value="Integrin_dom_sf"/>
</dbReference>
<dbReference type="Pfam" id="PF08441">
    <property type="entry name" value="Integrin_A_Ig_1"/>
    <property type="match status" value="1"/>
</dbReference>
<proteinExistence type="inferred from homology"/>
<feature type="domain" description="Integrin alpha second immunoglobulin-like" evidence="17">
    <location>
        <begin position="638"/>
        <end position="785"/>
    </location>
</feature>
<evidence type="ECO:0000256" key="15">
    <source>
        <dbReference type="SAM" id="MobiDB-lite"/>
    </source>
</evidence>